<dbReference type="Proteomes" id="UP000252132">
    <property type="component" value="Unassembled WGS sequence"/>
</dbReference>
<keyword evidence="1" id="KW-0812">Transmembrane</keyword>
<protein>
    <submittedName>
        <fullName evidence="2">DUF1295 domain-containing protein</fullName>
    </submittedName>
</protein>
<dbReference type="EMBL" id="QOQF01000007">
    <property type="protein sequence ID" value="RCL77561.1"/>
    <property type="molecule type" value="Genomic_DNA"/>
</dbReference>
<feature type="transmembrane region" description="Helical" evidence="1">
    <location>
        <begin position="101"/>
        <end position="125"/>
    </location>
</feature>
<dbReference type="PANTHER" id="PTHR32251:SF17">
    <property type="entry name" value="STEROID 5-ALPHA REDUCTASE C-TERMINAL DOMAIN-CONTAINING PROTEIN"/>
    <property type="match status" value="1"/>
</dbReference>
<proteinExistence type="predicted"/>
<feature type="transmembrane region" description="Helical" evidence="1">
    <location>
        <begin position="137"/>
        <end position="156"/>
    </location>
</feature>
<evidence type="ECO:0000313" key="3">
    <source>
        <dbReference type="Proteomes" id="UP000252132"/>
    </source>
</evidence>
<evidence type="ECO:0000313" key="2">
    <source>
        <dbReference type="EMBL" id="RCL77561.1"/>
    </source>
</evidence>
<feature type="transmembrane region" description="Helical" evidence="1">
    <location>
        <begin position="192"/>
        <end position="223"/>
    </location>
</feature>
<dbReference type="GO" id="GO:0016020">
    <property type="term" value="C:membrane"/>
    <property type="evidence" value="ECO:0007669"/>
    <property type="project" value="TreeGrafter"/>
</dbReference>
<dbReference type="Gene3D" id="1.20.120.1630">
    <property type="match status" value="1"/>
</dbReference>
<gene>
    <name evidence="2" type="ORF">DBW69_03050</name>
</gene>
<dbReference type="PANTHER" id="PTHR32251">
    <property type="entry name" value="3-OXO-5-ALPHA-STEROID 4-DEHYDROGENASE"/>
    <property type="match status" value="1"/>
</dbReference>
<accession>A0A368E285</accession>
<evidence type="ECO:0000256" key="1">
    <source>
        <dbReference type="SAM" id="Phobius"/>
    </source>
</evidence>
<name>A0A368E285_9PROT</name>
<feature type="transmembrane region" description="Helical" evidence="1">
    <location>
        <begin position="7"/>
        <end position="27"/>
    </location>
</feature>
<dbReference type="Pfam" id="PF06966">
    <property type="entry name" value="DUF1295"/>
    <property type="match status" value="1"/>
</dbReference>
<feature type="transmembrane region" description="Helical" evidence="1">
    <location>
        <begin position="33"/>
        <end position="53"/>
    </location>
</feature>
<reference evidence="2 3" key="1">
    <citation type="journal article" date="2018" name="Microbiome">
        <title>Fine metagenomic profile of the Mediterranean stratified and mixed water columns revealed by assembly and recruitment.</title>
        <authorList>
            <person name="Haro-Moreno J.M."/>
            <person name="Lopez-Perez M."/>
            <person name="De La Torre J.R."/>
            <person name="Picazo A."/>
            <person name="Camacho A."/>
            <person name="Rodriguez-Valera F."/>
        </authorList>
    </citation>
    <scope>NUCLEOTIDE SEQUENCE [LARGE SCALE GENOMIC DNA]</scope>
    <source>
        <strain evidence="2">MED-G55</strain>
    </source>
</reference>
<sequence>MIDFESLKIAACVILIMMSGVWTASLFLKDVSIVDSFWGFGFGAIAIALYFVNGGGKAQAILTLLVSLWSLRLGLHLFIRWLAEPEEDHRYQAMRRNNPGFWWRSLYIVFGLQGVLMWVIALPVQIALSVPAVSANLWIYPAALISVSGLLIETFADIQLTAFRKNPENKGKLLNTGLWSVSRHPNYFGDALFWWGIWCVSLTISLKALFIIFAPALMTFLIVKISGADLLEKSLVKTRPGYQDYMAQTNRFIPKLF</sequence>
<dbReference type="AlphaFoldDB" id="A0A368E285"/>
<comment type="caution">
    <text evidence="2">The sequence shown here is derived from an EMBL/GenBank/DDBJ whole genome shotgun (WGS) entry which is preliminary data.</text>
</comment>
<keyword evidence="1" id="KW-0472">Membrane</keyword>
<dbReference type="PROSITE" id="PS50244">
    <property type="entry name" value="S5A_REDUCTASE"/>
    <property type="match status" value="1"/>
</dbReference>
<keyword evidence="1" id="KW-1133">Transmembrane helix</keyword>
<dbReference type="InterPro" id="IPR010721">
    <property type="entry name" value="UstE-like"/>
</dbReference>
<organism evidence="2 3">
    <name type="scientific">PS1 clade bacterium</name>
    <dbReference type="NCBI Taxonomy" id="2175152"/>
    <lineage>
        <taxon>Bacteria</taxon>
        <taxon>Pseudomonadati</taxon>
        <taxon>Pseudomonadota</taxon>
        <taxon>Alphaproteobacteria</taxon>
        <taxon>PS1 clade</taxon>
    </lineage>
</organism>